<protein>
    <submittedName>
        <fullName evidence="3">DENN (AEX-3) domain protein</fullName>
    </submittedName>
</protein>
<evidence type="ECO:0000256" key="1">
    <source>
        <dbReference type="SAM" id="MobiDB-lite"/>
    </source>
</evidence>
<organism evidence="3 4">
    <name type="scientific">Tetrahymena thermophila (strain SB210)</name>
    <dbReference type="NCBI Taxonomy" id="312017"/>
    <lineage>
        <taxon>Eukaryota</taxon>
        <taxon>Sar</taxon>
        <taxon>Alveolata</taxon>
        <taxon>Ciliophora</taxon>
        <taxon>Intramacronucleata</taxon>
        <taxon>Oligohymenophorea</taxon>
        <taxon>Hymenostomatida</taxon>
        <taxon>Tetrahymenina</taxon>
        <taxon>Tetrahymenidae</taxon>
        <taxon>Tetrahymena</taxon>
    </lineage>
</organism>
<dbReference type="PROSITE" id="PS50211">
    <property type="entry name" value="DENN"/>
    <property type="match status" value="1"/>
</dbReference>
<dbReference type="InterPro" id="IPR001194">
    <property type="entry name" value="cDENN_dom"/>
</dbReference>
<dbReference type="Pfam" id="PF03456">
    <property type="entry name" value="uDENN"/>
    <property type="match status" value="1"/>
</dbReference>
<evidence type="ECO:0000313" key="3">
    <source>
        <dbReference type="EMBL" id="EAR95680.2"/>
    </source>
</evidence>
<feature type="compositionally biased region" description="Polar residues" evidence="1">
    <location>
        <begin position="1192"/>
        <end position="1205"/>
    </location>
</feature>
<keyword evidence="4" id="KW-1185">Reference proteome</keyword>
<dbReference type="RefSeq" id="XP_001015925.2">
    <property type="nucleotide sequence ID" value="XM_001015925.2"/>
</dbReference>
<feature type="region of interest" description="Disordered" evidence="1">
    <location>
        <begin position="1182"/>
        <end position="1205"/>
    </location>
</feature>
<evidence type="ECO:0000259" key="2">
    <source>
        <dbReference type="PROSITE" id="PS50211"/>
    </source>
</evidence>
<feature type="domain" description="UDENN" evidence="2">
    <location>
        <begin position="9"/>
        <end position="546"/>
    </location>
</feature>
<evidence type="ECO:0000313" key="4">
    <source>
        <dbReference type="Proteomes" id="UP000009168"/>
    </source>
</evidence>
<feature type="region of interest" description="Disordered" evidence="1">
    <location>
        <begin position="688"/>
        <end position="746"/>
    </location>
</feature>
<reference evidence="4" key="1">
    <citation type="journal article" date="2006" name="PLoS Biol.">
        <title>Macronuclear genome sequence of the ciliate Tetrahymena thermophila, a model eukaryote.</title>
        <authorList>
            <person name="Eisen J.A."/>
            <person name="Coyne R.S."/>
            <person name="Wu M."/>
            <person name="Wu D."/>
            <person name="Thiagarajan M."/>
            <person name="Wortman J.R."/>
            <person name="Badger J.H."/>
            <person name="Ren Q."/>
            <person name="Amedeo P."/>
            <person name="Jones K.M."/>
            <person name="Tallon L.J."/>
            <person name="Delcher A.L."/>
            <person name="Salzberg S.L."/>
            <person name="Silva J.C."/>
            <person name="Haas B.J."/>
            <person name="Majoros W.H."/>
            <person name="Farzad M."/>
            <person name="Carlton J.M."/>
            <person name="Smith R.K. Jr."/>
            <person name="Garg J."/>
            <person name="Pearlman R.E."/>
            <person name="Karrer K.M."/>
            <person name="Sun L."/>
            <person name="Manning G."/>
            <person name="Elde N.C."/>
            <person name="Turkewitz A.P."/>
            <person name="Asai D.J."/>
            <person name="Wilkes D.E."/>
            <person name="Wang Y."/>
            <person name="Cai H."/>
            <person name="Collins K."/>
            <person name="Stewart B.A."/>
            <person name="Lee S.R."/>
            <person name="Wilamowska K."/>
            <person name="Weinberg Z."/>
            <person name="Ruzzo W.L."/>
            <person name="Wloga D."/>
            <person name="Gaertig J."/>
            <person name="Frankel J."/>
            <person name="Tsao C.-C."/>
            <person name="Gorovsky M.A."/>
            <person name="Keeling P.J."/>
            <person name="Waller R.F."/>
            <person name="Patron N.J."/>
            <person name="Cherry J.M."/>
            <person name="Stover N.A."/>
            <person name="Krieger C.J."/>
            <person name="del Toro C."/>
            <person name="Ryder H.F."/>
            <person name="Williamson S.C."/>
            <person name="Barbeau R.A."/>
            <person name="Hamilton E.P."/>
            <person name="Orias E."/>
        </authorList>
    </citation>
    <scope>NUCLEOTIDE SEQUENCE [LARGE SCALE GENOMIC DNA]</scope>
    <source>
        <strain evidence="4">SB210</strain>
    </source>
</reference>
<dbReference type="SMART" id="SM00799">
    <property type="entry name" value="DENN"/>
    <property type="match status" value="1"/>
</dbReference>
<dbReference type="Pfam" id="PF02141">
    <property type="entry name" value="DENN"/>
    <property type="match status" value="1"/>
</dbReference>
<dbReference type="Gene3D" id="3.30.450.200">
    <property type="match status" value="1"/>
</dbReference>
<dbReference type="InterPro" id="IPR005113">
    <property type="entry name" value="uDENN_dom"/>
</dbReference>
<dbReference type="GO" id="GO:0031410">
    <property type="term" value="C:cytoplasmic vesicle"/>
    <property type="evidence" value="ECO:0007669"/>
    <property type="project" value="TreeGrafter"/>
</dbReference>
<dbReference type="EMBL" id="GG662703">
    <property type="protein sequence ID" value="EAR95680.2"/>
    <property type="molecule type" value="Genomic_DNA"/>
</dbReference>
<sequence>MIDTNSLIEKIVVIGIDPFKESLTYANIIEDQVHPTFLDIYPFEQQETPSYLDNFKLWCFPDGISIYNENLQKINGMSKSFQAYQQNSLADNQEANTGNIMGKNQLHHFVLTNQNTEKKYCSCLMIHEEVYINQDEKQKGLSQTIQLQSSMQNGHLMKIYVPKAICLISSYPVLEFQKQFLAFIYKFTITSKLTKQPPRLQIYQHLFERFTGLLKEEGSFFKAEKKWDEQVFSQTLDHIQQQPQNSEIAKQFKLKEEYLINFSVSMLFRVHTLQNLFSKNTEIIFNISNEEICRLRPFTQQQNNFFSLSNFSFRPLFEKISIKTTISLLQSILLERQIILVSSNPNEIISICESLFTLIYPLKWACIYIPLLPLQLSEMISAMMPYIIGISKKNFDIIKNKTDLKDKVVVNLDDDTVTQVELFHLPEYLSMYLTTNFKELAKKFFATKNEDQKKKNVWFEIIFQLKKIFLNFMTCLINNITPFFLYSSSFDKDNVAARDIFAKTEYVQIFEQNEKSFMTEICQNTMMYSKFLEDSYRILYITEFKKEEIDISKDDKEDLLFFLKNIKKIQKSLPKGNSEKKFDIILNPLIFSSLDYEITSLIDEAIINYQNPTIIDLTPHLIKYLKFIENKNPEQGPTYQQGSAKQITQNKIVFKKLEKEWLMPIPKPSDNIFEKAKENIQEVPKSLQNNINSNNQSSNTNHKYQKKQNLDDSIQSQSTDRIQQSLHGSVQQNGIKSSQHLGSNQNFATVPKENYKDPYLVGEYYQEPSVSQTPFKFSKAVFMEYDNWHNRQFQQEFDRINLNYPGNKQYIEKFDIFKVPETRPYVKNIEEMIYMQDILQRLIYESKNQSQQQQIKQNYSQTNYQENTRGNYQQQNMQYIQENHYFSGQLKQNQHIPANPRFNKNQQNQTTPLNRYLQNYTSQQNHSQLPPLPPVSLDDNNMQNFNTNTEDQQCSNRQSKSLAQLRMKNIMSIPQPQNYSTNRLVPNTHNSQYQQQNITRFNSTNNNNNSSGNFYVENNPIVNNNQTPNQNQIITAPSQRSRNNSIEGQTQQFNSNIMNTQPLQQINKFLHPQLDQKQQIPSHFEQLQLKKASTTTNARNQKRLSIFQEKTVTNNNRNSLLPPAPQKQNYQTVQSRENLNEFEQKENQNPLTLNLQQNDDEKFNQNIENVKNNNNISNMVSRERAHPHHSKNPSWGGSNDYNDKNIQLQNKNQGQRQYSSKQPVRNIFN</sequence>
<dbReference type="Proteomes" id="UP000009168">
    <property type="component" value="Unassembled WGS sequence"/>
</dbReference>
<dbReference type="GO" id="GO:0032483">
    <property type="term" value="P:regulation of Rab protein signal transduction"/>
    <property type="evidence" value="ECO:0007669"/>
    <property type="project" value="TreeGrafter"/>
</dbReference>
<dbReference type="eggNOG" id="KOG2127">
    <property type="taxonomic scope" value="Eukaryota"/>
</dbReference>
<feature type="region of interest" description="Disordered" evidence="1">
    <location>
        <begin position="1210"/>
        <end position="1229"/>
    </location>
</feature>
<dbReference type="InterPro" id="IPR051696">
    <property type="entry name" value="DENN_Domain_GEFs"/>
</dbReference>
<dbReference type="Gene3D" id="3.40.50.11500">
    <property type="match status" value="1"/>
</dbReference>
<gene>
    <name evidence="3" type="ORF">TTHERM_00267900</name>
</gene>
<dbReference type="InterPro" id="IPR037516">
    <property type="entry name" value="Tripartite_DENN"/>
</dbReference>
<feature type="compositionally biased region" description="Polar residues" evidence="1">
    <location>
        <begin position="711"/>
        <end position="746"/>
    </location>
</feature>
<dbReference type="AlphaFoldDB" id="I7MIY9"/>
<proteinExistence type="predicted"/>
<name>I7MIY9_TETTS</name>
<accession>I7MIY9</accession>
<dbReference type="InterPro" id="IPR043153">
    <property type="entry name" value="DENN_C"/>
</dbReference>
<dbReference type="OrthoDB" id="284742at2759"/>
<dbReference type="PANTHER" id="PTHR12296:SF21">
    <property type="entry name" value="DENN DOMAIN-CONTAINING PROTEIN 3"/>
    <property type="match status" value="1"/>
</dbReference>
<dbReference type="InParanoid" id="I7MIY9"/>
<dbReference type="PANTHER" id="PTHR12296">
    <property type="entry name" value="DENN DOMAIN-CONTAINING PROTEIN 4"/>
    <property type="match status" value="1"/>
</dbReference>
<dbReference type="GeneID" id="7839449"/>
<dbReference type="KEGG" id="tet:TTHERM_00267900"/>
<feature type="compositionally biased region" description="Low complexity" evidence="1">
    <location>
        <begin position="688"/>
        <end position="701"/>
    </location>
</feature>